<dbReference type="Proteomes" id="UP001595533">
    <property type="component" value="Unassembled WGS sequence"/>
</dbReference>
<keyword evidence="2" id="KW-1185">Reference proteome</keyword>
<protein>
    <submittedName>
        <fullName evidence="1">Uncharacterized protein</fullName>
    </submittedName>
</protein>
<comment type="caution">
    <text evidence="1">The sequence shown here is derived from an EMBL/GenBank/DDBJ whole genome shotgun (WGS) entry which is preliminary data.</text>
</comment>
<name>A0ABV7J8U0_9GAMM</name>
<dbReference type="RefSeq" id="WP_077411240.1">
    <property type="nucleotide sequence ID" value="NZ_JBHRTS010000004.1"/>
</dbReference>
<proteinExistence type="predicted"/>
<sequence>MMKKYLINCDVVLSTGQSIFSQSLQSRLSFRYLPALLFLLMLSSLVSAVQLSTNDRGQVLIFPYYTVNNNLNTAYTVVNTTDQPKAIKLTFREGDAGLRVLSFDVYLSAFDVWTGIMGPTTSTFQGHVGEDSGLHASADASCAPYLHKFSQEFLPFEIEQDLVFSNKSMSRARHGYFEVIEMGVLTGEAAAHATHNSTGEPAACFALQASWDDDEWDFDPLSEPTGGLQGTAFIVNVAEGLSMSYDAIAIDHFWDQQGIHSSPGSALPDLGSGSTESRVLLDDGRLAISEWDSGFQAVSAVLMHTEVINEYALDSIVAGKTEWVVTFPTKHHHVNVNNSQNPTPFTQRWNGLQSCDEFELGIWDREAQKDPPFTCGGVTCPPRPPAPELCYATNVLTFRLPQPGTPSSISDILGAEKNILMGGPSLSHATENGWARLTFDVGHHVLNPSSGTGYLGLPVTGFSAQQFTNAAAGEGLLAQYGNIHRHKGRVTLAGQN</sequence>
<gene>
    <name evidence="1" type="ORF">ACFODZ_09830</name>
</gene>
<accession>A0ABV7J8U0</accession>
<organism evidence="1 2">
    <name type="scientific">Marinicella sediminis</name>
    <dbReference type="NCBI Taxonomy" id="1792834"/>
    <lineage>
        <taxon>Bacteria</taxon>
        <taxon>Pseudomonadati</taxon>
        <taxon>Pseudomonadota</taxon>
        <taxon>Gammaproteobacteria</taxon>
        <taxon>Lysobacterales</taxon>
        <taxon>Marinicellaceae</taxon>
        <taxon>Marinicella</taxon>
    </lineage>
</organism>
<evidence type="ECO:0000313" key="2">
    <source>
        <dbReference type="Proteomes" id="UP001595533"/>
    </source>
</evidence>
<reference evidence="2" key="1">
    <citation type="journal article" date="2019" name="Int. J. Syst. Evol. Microbiol.">
        <title>The Global Catalogue of Microorganisms (GCM) 10K type strain sequencing project: providing services to taxonomists for standard genome sequencing and annotation.</title>
        <authorList>
            <consortium name="The Broad Institute Genomics Platform"/>
            <consortium name="The Broad Institute Genome Sequencing Center for Infectious Disease"/>
            <person name="Wu L."/>
            <person name="Ma J."/>
        </authorList>
    </citation>
    <scope>NUCLEOTIDE SEQUENCE [LARGE SCALE GENOMIC DNA]</scope>
    <source>
        <strain evidence="2">KCTC 42953</strain>
    </source>
</reference>
<evidence type="ECO:0000313" key="1">
    <source>
        <dbReference type="EMBL" id="MFC3194535.1"/>
    </source>
</evidence>
<dbReference type="EMBL" id="JBHRTS010000004">
    <property type="protein sequence ID" value="MFC3194535.1"/>
    <property type="molecule type" value="Genomic_DNA"/>
</dbReference>